<dbReference type="InterPro" id="IPR036583">
    <property type="entry name" value="23S_rRNA_IVS_sf"/>
</dbReference>
<dbReference type="EMBL" id="PFBU01000075">
    <property type="protein sequence ID" value="PIR78018.1"/>
    <property type="molecule type" value="Genomic_DNA"/>
</dbReference>
<dbReference type="CDD" id="cd16377">
    <property type="entry name" value="23S_rRNA_IVP_like"/>
    <property type="match status" value="1"/>
</dbReference>
<comment type="caution">
    <text evidence="1">The sequence shown here is derived from an EMBL/GenBank/DDBJ whole genome shotgun (WGS) entry which is preliminary data.</text>
</comment>
<reference evidence="2" key="1">
    <citation type="submission" date="2017-09" db="EMBL/GenBank/DDBJ databases">
        <title>Depth-based differentiation of microbial function through sediment-hosted aquifers and enrichment of novel symbionts in the deep terrestrial subsurface.</title>
        <authorList>
            <person name="Probst A.J."/>
            <person name="Ladd B."/>
            <person name="Jarett J.K."/>
            <person name="Geller-Mcgrath D.E."/>
            <person name="Sieber C.M.K."/>
            <person name="Emerson J.B."/>
            <person name="Anantharaman K."/>
            <person name="Thomas B.C."/>
            <person name="Malmstrom R."/>
            <person name="Stieglmeier M."/>
            <person name="Klingl A."/>
            <person name="Woyke T."/>
            <person name="Ryan C.M."/>
            <person name="Banfield J.F."/>
        </authorList>
    </citation>
    <scope>NUCLEOTIDE SEQUENCE [LARGE SCALE GENOMIC DNA]</scope>
</reference>
<evidence type="ECO:0000313" key="2">
    <source>
        <dbReference type="Proteomes" id="UP000230852"/>
    </source>
</evidence>
<gene>
    <name evidence="1" type="ORF">COU28_04015</name>
</gene>
<dbReference type="PANTHER" id="PTHR38471">
    <property type="entry name" value="FOUR HELIX BUNDLE PROTEIN"/>
    <property type="match status" value="1"/>
</dbReference>
<organism evidence="1 2">
    <name type="scientific">Candidatus Magasanikbacteria bacterium CG10_big_fil_rev_8_21_14_0_10_36_16</name>
    <dbReference type="NCBI Taxonomy" id="1974645"/>
    <lineage>
        <taxon>Bacteria</taxon>
        <taxon>Candidatus Magasanikiibacteriota</taxon>
    </lineage>
</organism>
<accession>A0A2H0TXR1</accession>
<dbReference type="Pfam" id="PF05635">
    <property type="entry name" value="23S_rRNA_IVP"/>
    <property type="match status" value="1"/>
</dbReference>
<dbReference type="Gene3D" id="1.20.1440.60">
    <property type="entry name" value="23S rRNA-intervening sequence"/>
    <property type="match status" value="1"/>
</dbReference>
<dbReference type="InterPro" id="IPR012657">
    <property type="entry name" value="23S_rRNA-intervening_sequence"/>
</dbReference>
<sequence length="92" mass="10778">MGSQTFKDLLVWQKAHKMVLEVYKVTSNYPKHELFVLISQIKRATISVPANIVEGFRRVGNQDSIRFYNISDASLEELKYHMFLSKYFFNDG</sequence>
<dbReference type="AlphaFoldDB" id="A0A2H0TXR1"/>
<dbReference type="NCBIfam" id="TIGR02436">
    <property type="entry name" value="four helix bundle protein"/>
    <property type="match status" value="1"/>
</dbReference>
<proteinExistence type="predicted"/>
<dbReference type="SUPFAM" id="SSF158446">
    <property type="entry name" value="IVS-encoded protein-like"/>
    <property type="match status" value="1"/>
</dbReference>
<evidence type="ECO:0000313" key="1">
    <source>
        <dbReference type="EMBL" id="PIR78018.1"/>
    </source>
</evidence>
<name>A0A2H0TXR1_9BACT</name>
<dbReference type="PANTHER" id="PTHR38471:SF2">
    <property type="entry name" value="FOUR HELIX BUNDLE PROTEIN"/>
    <property type="match status" value="1"/>
</dbReference>
<dbReference type="Proteomes" id="UP000230852">
    <property type="component" value="Unassembled WGS sequence"/>
</dbReference>
<protein>
    <submittedName>
        <fullName evidence="1">Four helix bundle protein</fullName>
    </submittedName>
</protein>